<dbReference type="PATRIC" id="fig|1229758.3.peg.1564"/>
<dbReference type="PANTHER" id="PTHR13696">
    <property type="entry name" value="P-LOOP CONTAINING NUCLEOSIDE TRIPHOSPHATE HYDROLASE"/>
    <property type="match status" value="1"/>
</dbReference>
<evidence type="ECO:0000313" key="3">
    <source>
        <dbReference type="Proteomes" id="UP000006299"/>
    </source>
</evidence>
<dbReference type="HOGENOM" id="CLU_037612_4_2_9"/>
<dbReference type="EMBL" id="CP003852">
    <property type="protein sequence ID" value="AFT82468.1"/>
    <property type="molecule type" value="Genomic_DNA"/>
</dbReference>
<organism evidence="2 3">
    <name type="scientific">Leuconostoc carnosum (strain JB16)</name>
    <dbReference type="NCBI Taxonomy" id="1229758"/>
    <lineage>
        <taxon>Bacteria</taxon>
        <taxon>Bacillati</taxon>
        <taxon>Bacillota</taxon>
        <taxon>Bacilli</taxon>
        <taxon>Lactobacillales</taxon>
        <taxon>Lactobacillaceae</taxon>
        <taxon>Leuconostoc</taxon>
    </lineage>
</organism>
<dbReference type="RefSeq" id="WP_014975077.1">
    <property type="nucleotide sequence ID" value="NC_018674.1"/>
</dbReference>
<protein>
    <submittedName>
        <fullName evidence="2">Plasmid copy control protein</fullName>
    </submittedName>
</protein>
<dbReference type="PANTHER" id="PTHR13696:SF99">
    <property type="entry name" value="COBYRINIC ACID AC-DIAMIDE SYNTHASE"/>
    <property type="match status" value="1"/>
</dbReference>
<gene>
    <name evidence="2" type="ordered locus">C270_07951</name>
</gene>
<dbReference type="Proteomes" id="UP000006299">
    <property type="component" value="Plasmid pKLC1"/>
</dbReference>
<accession>K0DC52</accession>
<keyword evidence="2" id="KW-0614">Plasmid</keyword>
<dbReference type="SUPFAM" id="SSF52540">
    <property type="entry name" value="P-loop containing nucleoside triphosphate hydrolases"/>
    <property type="match status" value="1"/>
</dbReference>
<sequence>MTKKITFGNFKGGTGKTTNSTLISYHLAKQGFKTLLVDLDPQANATSLLLKTAQNETNEVITFSKTLMTAISEEDLSSIVTPILDNLYLLPSFADFTSYPLYLEKKFPNSQKDRVFYFRNLLSKIEDQYDYIIFDVPPTLSSYTDTAMVSSDYIVIVLQTQERSFVGAEAFIQYTQEMYNTYKEEVDFDILGILPVLLKNTSKVDQTILEQAKREFGEENIFTNVVKNMERVKRYDMIGITNPDSDARHDMHDKKVHALYSQITNELLERLNK</sequence>
<dbReference type="InterPro" id="IPR050678">
    <property type="entry name" value="DNA_Partitioning_ATPase"/>
</dbReference>
<dbReference type="Gene3D" id="3.40.50.300">
    <property type="entry name" value="P-loop containing nucleotide triphosphate hydrolases"/>
    <property type="match status" value="1"/>
</dbReference>
<name>K0DC52_LEUCJ</name>
<reference evidence="2 3" key="1">
    <citation type="journal article" date="2012" name="J. Bacteriol.">
        <title>Complete genome sequence of Leuconostoc carnosum strain JB16, isolated from Kimchi.</title>
        <authorList>
            <person name="Jung J.Y."/>
            <person name="Lee S.H."/>
            <person name="Jeon C.O."/>
        </authorList>
    </citation>
    <scope>NUCLEOTIDE SEQUENCE [LARGE SCALE GENOMIC DNA]</scope>
    <source>
        <strain evidence="2 3">JB16</strain>
        <plasmid evidence="2 3">pKLC1</plasmid>
    </source>
</reference>
<keyword evidence="3" id="KW-1185">Reference proteome</keyword>
<proteinExistence type="predicted"/>
<dbReference type="CDD" id="cd02042">
    <property type="entry name" value="ParAB_family"/>
    <property type="match status" value="1"/>
</dbReference>
<dbReference type="InterPro" id="IPR027417">
    <property type="entry name" value="P-loop_NTPase"/>
</dbReference>
<feature type="domain" description="AAA" evidence="1">
    <location>
        <begin position="3"/>
        <end position="186"/>
    </location>
</feature>
<evidence type="ECO:0000259" key="1">
    <source>
        <dbReference type="Pfam" id="PF13614"/>
    </source>
</evidence>
<dbReference type="KEGG" id="lcn:C270_07951"/>
<dbReference type="Pfam" id="PF13614">
    <property type="entry name" value="AAA_31"/>
    <property type="match status" value="1"/>
</dbReference>
<evidence type="ECO:0000313" key="2">
    <source>
        <dbReference type="EMBL" id="AFT82468.1"/>
    </source>
</evidence>
<dbReference type="AlphaFoldDB" id="K0DC52"/>
<geneLocation type="plasmid" evidence="2 3">
    <name>pKLC1</name>
</geneLocation>
<dbReference type="InterPro" id="IPR025669">
    <property type="entry name" value="AAA_dom"/>
</dbReference>
<dbReference type="eggNOG" id="COG1192">
    <property type="taxonomic scope" value="Bacteria"/>
</dbReference>